<feature type="binding site" evidence="5">
    <location>
        <position position="306"/>
    </location>
    <ligand>
        <name>S-adenosyl-L-methionine</name>
        <dbReference type="ChEBI" id="CHEBI:59789"/>
    </ligand>
</feature>
<dbReference type="PROSITE" id="PS51686">
    <property type="entry name" value="SAM_MT_RSMB_NOP"/>
    <property type="match status" value="1"/>
</dbReference>
<feature type="domain" description="SAM-dependent MTase RsmB/NOP-type" evidence="6">
    <location>
        <begin position="145"/>
        <end position="432"/>
    </location>
</feature>
<keyword evidence="4 5" id="KW-0694">RNA-binding</keyword>
<dbReference type="RefSeq" id="WP_090877976.1">
    <property type="nucleotide sequence ID" value="NZ_FMXQ01000007.1"/>
</dbReference>
<evidence type="ECO:0000256" key="2">
    <source>
        <dbReference type="ARBA" id="ARBA00022679"/>
    </source>
</evidence>
<protein>
    <submittedName>
        <fullName evidence="7">16S rRNA (Cytosine967-C5)-methyltransferase</fullName>
    </submittedName>
</protein>
<dbReference type="GO" id="GO:0001510">
    <property type="term" value="P:RNA methylation"/>
    <property type="evidence" value="ECO:0007669"/>
    <property type="project" value="InterPro"/>
</dbReference>
<dbReference type="InterPro" id="IPR001678">
    <property type="entry name" value="MeTrfase_RsmB-F_NOP2_dom"/>
</dbReference>
<dbReference type="GO" id="GO:0003723">
    <property type="term" value="F:RNA binding"/>
    <property type="evidence" value="ECO:0007669"/>
    <property type="project" value="UniProtKB-UniRule"/>
</dbReference>
<keyword evidence="1 5" id="KW-0489">Methyltransferase</keyword>
<dbReference type="PANTHER" id="PTHR22807:SF53">
    <property type="entry name" value="RIBOSOMAL RNA SMALL SUBUNIT METHYLTRANSFERASE B-RELATED"/>
    <property type="match status" value="1"/>
</dbReference>
<dbReference type="STRING" id="665467.SAMN02982931_03325"/>
<dbReference type="Gene3D" id="3.40.50.150">
    <property type="entry name" value="Vaccinia Virus protein VP39"/>
    <property type="match status" value="1"/>
</dbReference>
<evidence type="ECO:0000256" key="1">
    <source>
        <dbReference type="ARBA" id="ARBA00022603"/>
    </source>
</evidence>
<dbReference type="AlphaFoldDB" id="A0A1G6DFM4"/>
<dbReference type="InterPro" id="IPR023267">
    <property type="entry name" value="RCMT"/>
</dbReference>
<keyword evidence="3 5" id="KW-0949">S-adenosyl-L-methionine</keyword>
<sequence>MTPAARLAAAIEVVADMETRHRPVAGALKDWGLSHRFAGSKDRAAIGNIVYDTLRWRSSSAWAMGEESPRALVLGMAGRHWGMDGARLAALIDGVPHAPELLTGTERERIDTADLSTAPGHVRADIPEWLAPHFERSFGDAWIAEGVALALRPPLDLRVNRLKADRDKVMKSLGKLGAAETTFAPDGLRIAATEKDGRHPNVQVEPAFQRGLFEIQDEGSQLAALMVGAKPGEQVLDLCAGAGGKTLALAAAMENKGQILATDSDRTRLAPIFDRLKRAGTRNGQVRPAGDSLDDLDGKMDAVLIDAPCTGTGTWRRRPDAKWRLSERNLADRIAEQSALLTAAVRYLKPGGRLVYVTCSMMPDENDDRIAAFVAATEGMTPVDPKTAVERSLGAELGPRLVAASRLTAHGVMMTPATTGTDGFFVSVLERTG</sequence>
<keyword evidence="8" id="KW-1185">Reference proteome</keyword>
<dbReference type="PANTHER" id="PTHR22807">
    <property type="entry name" value="NOP2 YEAST -RELATED NOL1/NOP2/FMU SUN DOMAIN-CONTAINING"/>
    <property type="match status" value="1"/>
</dbReference>
<evidence type="ECO:0000256" key="3">
    <source>
        <dbReference type="ARBA" id="ARBA00022691"/>
    </source>
</evidence>
<organism evidence="7 8">
    <name type="scientific">Bauldia litoralis</name>
    <dbReference type="NCBI Taxonomy" id="665467"/>
    <lineage>
        <taxon>Bacteria</taxon>
        <taxon>Pseudomonadati</taxon>
        <taxon>Pseudomonadota</taxon>
        <taxon>Alphaproteobacteria</taxon>
        <taxon>Hyphomicrobiales</taxon>
        <taxon>Kaistiaceae</taxon>
        <taxon>Bauldia</taxon>
    </lineage>
</organism>
<evidence type="ECO:0000313" key="7">
    <source>
        <dbReference type="EMBL" id="SDB43933.1"/>
    </source>
</evidence>
<evidence type="ECO:0000259" key="6">
    <source>
        <dbReference type="PROSITE" id="PS51686"/>
    </source>
</evidence>
<evidence type="ECO:0000256" key="5">
    <source>
        <dbReference type="PROSITE-ProRule" id="PRU01023"/>
    </source>
</evidence>
<dbReference type="SUPFAM" id="SSF53335">
    <property type="entry name" value="S-adenosyl-L-methionine-dependent methyltransferases"/>
    <property type="match status" value="1"/>
</dbReference>
<dbReference type="Pfam" id="PF22458">
    <property type="entry name" value="RsmF-B_ferredox"/>
    <property type="match status" value="1"/>
</dbReference>
<evidence type="ECO:0000256" key="4">
    <source>
        <dbReference type="ARBA" id="ARBA00022884"/>
    </source>
</evidence>
<dbReference type="EMBL" id="FMXQ01000007">
    <property type="protein sequence ID" value="SDB43933.1"/>
    <property type="molecule type" value="Genomic_DNA"/>
</dbReference>
<feature type="binding site" evidence="5">
    <location>
        <position position="263"/>
    </location>
    <ligand>
        <name>S-adenosyl-L-methionine</name>
        <dbReference type="ChEBI" id="CHEBI:59789"/>
    </ligand>
</feature>
<evidence type="ECO:0000313" key="8">
    <source>
        <dbReference type="Proteomes" id="UP000199071"/>
    </source>
</evidence>
<name>A0A1G6DFM4_9HYPH</name>
<feature type="active site" description="Nucleophile" evidence="5">
    <location>
        <position position="359"/>
    </location>
</feature>
<comment type="caution">
    <text evidence="5">Lacks conserved residue(s) required for the propagation of feature annotation.</text>
</comment>
<comment type="similarity">
    <text evidence="5">Belongs to the class I-like SAM-binding methyltransferase superfamily. RsmB/NOP family.</text>
</comment>
<dbReference type="GO" id="GO:0008173">
    <property type="term" value="F:RNA methyltransferase activity"/>
    <property type="evidence" value="ECO:0007669"/>
    <property type="project" value="InterPro"/>
</dbReference>
<accession>A0A1G6DFM4</accession>
<proteinExistence type="inferred from homology"/>
<reference evidence="7 8" key="1">
    <citation type="submission" date="2016-10" db="EMBL/GenBank/DDBJ databases">
        <authorList>
            <person name="de Groot N.N."/>
        </authorList>
    </citation>
    <scope>NUCLEOTIDE SEQUENCE [LARGE SCALE GENOMIC DNA]</scope>
    <source>
        <strain evidence="7 8">ATCC 35022</strain>
    </source>
</reference>
<dbReference type="InterPro" id="IPR054728">
    <property type="entry name" value="RsmB-like_ferredoxin"/>
</dbReference>
<dbReference type="Pfam" id="PF01189">
    <property type="entry name" value="Methyltr_RsmB-F"/>
    <property type="match status" value="1"/>
</dbReference>
<dbReference type="InterPro" id="IPR049560">
    <property type="entry name" value="MeTrfase_RsmB-F_NOP2_cat"/>
</dbReference>
<dbReference type="Gene3D" id="3.30.70.1170">
    <property type="entry name" value="Sun protein, domain 3"/>
    <property type="match status" value="1"/>
</dbReference>
<gene>
    <name evidence="7" type="ORF">SAMN02982931_03325</name>
</gene>
<dbReference type="CDD" id="cd02440">
    <property type="entry name" value="AdoMet_MTases"/>
    <property type="match status" value="1"/>
</dbReference>
<keyword evidence="2 5" id="KW-0808">Transferase</keyword>
<dbReference type="PRINTS" id="PR02008">
    <property type="entry name" value="RCMTFAMILY"/>
</dbReference>
<dbReference type="InterPro" id="IPR029063">
    <property type="entry name" value="SAM-dependent_MTases_sf"/>
</dbReference>
<dbReference type="Proteomes" id="UP000199071">
    <property type="component" value="Unassembled WGS sequence"/>
</dbReference>
<dbReference type="OrthoDB" id="9810297at2"/>